<organism evidence="1 2">
    <name type="scientific">Oleomonas cavernae</name>
    <dbReference type="NCBI Taxonomy" id="2320859"/>
    <lineage>
        <taxon>Bacteria</taxon>
        <taxon>Pseudomonadati</taxon>
        <taxon>Pseudomonadota</taxon>
        <taxon>Alphaproteobacteria</taxon>
        <taxon>Acetobacterales</taxon>
        <taxon>Acetobacteraceae</taxon>
        <taxon>Oleomonas</taxon>
    </lineage>
</organism>
<comment type="caution">
    <text evidence="1">The sequence shown here is derived from an EMBL/GenBank/DDBJ whole genome shotgun (WGS) entry which is preliminary data.</text>
</comment>
<keyword evidence="2" id="KW-1185">Reference proteome</keyword>
<evidence type="ECO:0000313" key="2">
    <source>
        <dbReference type="Proteomes" id="UP000284605"/>
    </source>
</evidence>
<protein>
    <submittedName>
        <fullName evidence="1">Uncharacterized protein</fullName>
    </submittedName>
</protein>
<evidence type="ECO:0000313" key="1">
    <source>
        <dbReference type="EMBL" id="RJF89693.1"/>
    </source>
</evidence>
<name>A0A418WI45_9PROT</name>
<dbReference type="EMBL" id="QYUK01000011">
    <property type="protein sequence ID" value="RJF89693.1"/>
    <property type="molecule type" value="Genomic_DNA"/>
</dbReference>
<proteinExistence type="predicted"/>
<reference evidence="1 2" key="1">
    <citation type="submission" date="2018-09" db="EMBL/GenBank/DDBJ databases">
        <authorList>
            <person name="Zhu H."/>
        </authorList>
    </citation>
    <scope>NUCLEOTIDE SEQUENCE [LARGE SCALE GENOMIC DNA]</scope>
    <source>
        <strain evidence="1 2">K1W22B-8</strain>
    </source>
</reference>
<accession>A0A418WI45</accession>
<dbReference type="AlphaFoldDB" id="A0A418WI45"/>
<sequence>MLTMLAACADDFALSPPGIVLVPLPEGGLKGATAAQLPTYLGEPSLKRSEPPAEIWQYAARDCLLFLFLYREDAGMTVRHWDARDRRRRPYAPEVCARRIAAEAAAKAAAKGGV</sequence>
<gene>
    <name evidence="1" type="ORF">D3874_24230</name>
</gene>
<dbReference type="Proteomes" id="UP000284605">
    <property type="component" value="Unassembled WGS sequence"/>
</dbReference>